<gene>
    <name evidence="2" type="ORF">K461DRAFT_283117</name>
</gene>
<keyword evidence="3" id="KW-1185">Reference proteome</keyword>
<organism evidence="2 3">
    <name type="scientific">Myriangium duriaei CBS 260.36</name>
    <dbReference type="NCBI Taxonomy" id="1168546"/>
    <lineage>
        <taxon>Eukaryota</taxon>
        <taxon>Fungi</taxon>
        <taxon>Dikarya</taxon>
        <taxon>Ascomycota</taxon>
        <taxon>Pezizomycotina</taxon>
        <taxon>Dothideomycetes</taxon>
        <taxon>Dothideomycetidae</taxon>
        <taxon>Myriangiales</taxon>
        <taxon>Myriangiaceae</taxon>
        <taxon>Myriangium</taxon>
    </lineage>
</organism>
<feature type="compositionally biased region" description="Low complexity" evidence="1">
    <location>
        <begin position="1"/>
        <end position="13"/>
    </location>
</feature>
<comment type="caution">
    <text evidence="2">The sequence shown here is derived from an EMBL/GenBank/DDBJ whole genome shotgun (WGS) entry which is preliminary data.</text>
</comment>
<proteinExistence type="predicted"/>
<accession>A0A9P4IQ43</accession>
<evidence type="ECO:0000313" key="2">
    <source>
        <dbReference type="EMBL" id="KAF2148027.1"/>
    </source>
</evidence>
<evidence type="ECO:0000313" key="3">
    <source>
        <dbReference type="Proteomes" id="UP000799439"/>
    </source>
</evidence>
<sequence length="96" mass="9279">MSASNGANTANTAKVPNAAYQAKLQTNQYNRPKPEPLLDQRYEDDVIGCFSCFGGSGGRKSRRRGGGAGAAAGNAGLFAGGIGGAVGGGGGGGGGC</sequence>
<name>A0A9P4IQ43_9PEZI</name>
<evidence type="ECO:0000256" key="1">
    <source>
        <dbReference type="SAM" id="MobiDB-lite"/>
    </source>
</evidence>
<feature type="region of interest" description="Disordered" evidence="1">
    <location>
        <begin position="1"/>
        <end position="35"/>
    </location>
</feature>
<dbReference type="Proteomes" id="UP000799439">
    <property type="component" value="Unassembled WGS sequence"/>
</dbReference>
<dbReference type="AlphaFoldDB" id="A0A9P4IQ43"/>
<dbReference type="EMBL" id="ML996094">
    <property type="protein sequence ID" value="KAF2148027.1"/>
    <property type="molecule type" value="Genomic_DNA"/>
</dbReference>
<reference evidence="2" key="1">
    <citation type="journal article" date="2020" name="Stud. Mycol.">
        <title>101 Dothideomycetes genomes: a test case for predicting lifestyles and emergence of pathogens.</title>
        <authorList>
            <person name="Haridas S."/>
            <person name="Albert R."/>
            <person name="Binder M."/>
            <person name="Bloem J."/>
            <person name="Labutti K."/>
            <person name="Salamov A."/>
            <person name="Andreopoulos B."/>
            <person name="Baker S."/>
            <person name="Barry K."/>
            <person name="Bills G."/>
            <person name="Bluhm B."/>
            <person name="Cannon C."/>
            <person name="Castanera R."/>
            <person name="Culley D."/>
            <person name="Daum C."/>
            <person name="Ezra D."/>
            <person name="Gonzalez J."/>
            <person name="Henrissat B."/>
            <person name="Kuo A."/>
            <person name="Liang C."/>
            <person name="Lipzen A."/>
            <person name="Lutzoni F."/>
            <person name="Magnuson J."/>
            <person name="Mondo S."/>
            <person name="Nolan M."/>
            <person name="Ohm R."/>
            <person name="Pangilinan J."/>
            <person name="Park H.-J."/>
            <person name="Ramirez L."/>
            <person name="Alfaro M."/>
            <person name="Sun H."/>
            <person name="Tritt A."/>
            <person name="Yoshinaga Y."/>
            <person name="Zwiers L.-H."/>
            <person name="Turgeon B."/>
            <person name="Goodwin S."/>
            <person name="Spatafora J."/>
            <person name="Crous P."/>
            <person name="Grigoriev I."/>
        </authorList>
    </citation>
    <scope>NUCLEOTIDE SEQUENCE</scope>
    <source>
        <strain evidence="2">CBS 260.36</strain>
    </source>
</reference>
<protein>
    <submittedName>
        <fullName evidence="2">Uncharacterized protein</fullName>
    </submittedName>
</protein>